<dbReference type="Pfam" id="PF01119">
    <property type="entry name" value="DNA_mis_repair"/>
    <property type="match status" value="1"/>
</dbReference>
<dbReference type="PROSITE" id="PS00058">
    <property type="entry name" value="DNA_MISMATCH_REPAIR_1"/>
    <property type="match status" value="1"/>
</dbReference>
<dbReference type="GO" id="GO:0032300">
    <property type="term" value="C:mismatch repair complex"/>
    <property type="evidence" value="ECO:0007669"/>
    <property type="project" value="InterPro"/>
</dbReference>
<dbReference type="InterPro" id="IPR036890">
    <property type="entry name" value="HATPase_C_sf"/>
</dbReference>
<dbReference type="RefSeq" id="WP_160358387.1">
    <property type="nucleotide sequence ID" value="NZ_WSRQ01000007.1"/>
</dbReference>
<feature type="domain" description="MutL C-terminal dimerisation" evidence="6">
    <location>
        <begin position="504"/>
        <end position="646"/>
    </location>
</feature>
<dbReference type="Pfam" id="PF13589">
    <property type="entry name" value="HATPase_c_3"/>
    <property type="match status" value="1"/>
</dbReference>
<sequence>MKRINILNEDTANKIAAGEVVERPSSVVKELVENSIDANSKNIVIEIEEGGASLIRIIDDGDGIYKDDIAKAFLPHATSKIKESEDIYSISTLGFRGEALPSIASVAKVNLKSKQADEEFGYEISIEGGKSTDVAECGVNKGTIIEVRDLFFNVPARKKFLKSTAKESSLINDIITRLALANPKISFKLYNNNKKILHTFGNGEFKDVIRTIYGKSITDNILYFSDTSDLITVYGYIGTEEIARGSRNNQSIFVNKRYIKNRALAVAVEQAFKSFSTVNKFPFFILFIEVYPEYVDVNIHPTKAEVKFNDERTIFKKIFGAVHTSLKNEVFETFAIKEEENSKISVTPTFEEITFKIKEEEEKVKFANSTVKSLLDQGINLNANNYSVDDNISVSAYKTTPFESDMNKESYKIPIEMPIDLRSRISNGVENYEAAEDISVDYDAMPVVEKYEHNKFNQDTNQENQYYITNDNNQENRSELVDSSRTKDVSDNLKQTDKFPPITIIGQYNKTYILGEYDSTLYMIDQHAAHEKILFEKYIKEIESGNIIIQPLMIPSVIDLSIDDYSYFEENKEVFGAAGFLLEEFGGTSLSLKEVPYFLGKLNPKNLFLEMLDNLKNLGNGKTIEVKHNAIASKACKAAIKGNDKLETSEMIKLIEDLRYIDDPFHCPHGRPVIIKFTSTDIDKKFRRII</sequence>
<reference evidence="8" key="1">
    <citation type="submission" date="2019-12" db="EMBL/GenBank/DDBJ databases">
        <title>Microbes associate with the intestines of laboratory mice.</title>
        <authorList>
            <person name="Navarre W."/>
            <person name="Wong E."/>
        </authorList>
    </citation>
    <scope>NUCLEOTIDE SEQUENCE</scope>
    <source>
        <strain evidence="8">NM79_F5</strain>
    </source>
</reference>
<gene>
    <name evidence="4 8" type="primary">mutL</name>
    <name evidence="8" type="ORF">GKZ28_05685</name>
</gene>
<dbReference type="Gene3D" id="3.30.1370.100">
    <property type="entry name" value="MutL, C-terminal domain, regulatory subdomain"/>
    <property type="match status" value="1"/>
</dbReference>
<dbReference type="InterPro" id="IPR042120">
    <property type="entry name" value="MutL_C_dimsub"/>
</dbReference>
<dbReference type="InterPro" id="IPR014790">
    <property type="entry name" value="MutL_C"/>
</dbReference>
<dbReference type="AlphaFoldDB" id="A0A964W1D8"/>
<dbReference type="FunFam" id="3.30.565.10:FF:000003">
    <property type="entry name" value="DNA mismatch repair endonuclease MutL"/>
    <property type="match status" value="1"/>
</dbReference>
<dbReference type="GO" id="GO:0016887">
    <property type="term" value="F:ATP hydrolysis activity"/>
    <property type="evidence" value="ECO:0007669"/>
    <property type="project" value="InterPro"/>
</dbReference>
<evidence type="ECO:0000313" key="8">
    <source>
        <dbReference type="EMBL" id="MVX63189.1"/>
    </source>
</evidence>
<comment type="similarity">
    <text evidence="1 4">Belongs to the DNA mismatch repair MutL/HexB family.</text>
</comment>
<evidence type="ECO:0000256" key="4">
    <source>
        <dbReference type="HAMAP-Rule" id="MF_00149"/>
    </source>
</evidence>
<keyword evidence="2 4" id="KW-0227">DNA damage</keyword>
<dbReference type="GO" id="GO:0006298">
    <property type="term" value="P:mismatch repair"/>
    <property type="evidence" value="ECO:0007669"/>
    <property type="project" value="UniProtKB-UniRule"/>
</dbReference>
<dbReference type="InterPro" id="IPR038973">
    <property type="entry name" value="MutL/Mlh/Pms-like"/>
</dbReference>
<dbReference type="GO" id="GO:0004519">
    <property type="term" value="F:endonuclease activity"/>
    <property type="evidence" value="ECO:0007669"/>
    <property type="project" value="UniProtKB-KW"/>
</dbReference>
<organism evidence="8 9">
    <name type="scientific">Clostridium chromiireducens</name>
    <dbReference type="NCBI Taxonomy" id="225345"/>
    <lineage>
        <taxon>Bacteria</taxon>
        <taxon>Bacillati</taxon>
        <taxon>Bacillota</taxon>
        <taxon>Clostridia</taxon>
        <taxon>Eubacteriales</taxon>
        <taxon>Clostridiaceae</taxon>
        <taxon>Clostridium</taxon>
    </lineage>
</organism>
<evidence type="ECO:0000313" key="9">
    <source>
        <dbReference type="Proteomes" id="UP000656077"/>
    </source>
</evidence>
<dbReference type="InterPro" id="IPR037198">
    <property type="entry name" value="MutL_C_sf"/>
</dbReference>
<dbReference type="InterPro" id="IPR020667">
    <property type="entry name" value="DNA_mismatch_repair_MutL"/>
</dbReference>
<dbReference type="InterPro" id="IPR042121">
    <property type="entry name" value="MutL_C_regsub"/>
</dbReference>
<dbReference type="InterPro" id="IPR013507">
    <property type="entry name" value="DNA_mismatch_S5_2-like"/>
</dbReference>
<dbReference type="CDD" id="cd16926">
    <property type="entry name" value="HATPase_MutL-MLH-PMS-like"/>
    <property type="match status" value="1"/>
</dbReference>
<dbReference type="NCBIfam" id="TIGR00585">
    <property type="entry name" value="mutl"/>
    <property type="match status" value="1"/>
</dbReference>
<dbReference type="GO" id="GO:0140664">
    <property type="term" value="F:ATP-dependent DNA damage sensor activity"/>
    <property type="evidence" value="ECO:0007669"/>
    <property type="project" value="InterPro"/>
</dbReference>
<dbReference type="Gene3D" id="3.30.1540.20">
    <property type="entry name" value="MutL, C-terminal domain, dimerisation subdomain"/>
    <property type="match status" value="1"/>
</dbReference>
<comment type="function">
    <text evidence="4">This protein is involved in the repair of mismatches in DNA. It is required for dam-dependent methyl-directed DNA mismatch repair. May act as a 'molecular matchmaker', a protein that promotes the formation of a stable complex between two or more DNA-binding proteins in an ATP-dependent manner without itself being part of a final effector complex.</text>
</comment>
<proteinExistence type="inferred from homology"/>
<keyword evidence="8" id="KW-0540">Nuclease</keyword>
<dbReference type="GO" id="GO:0005524">
    <property type="term" value="F:ATP binding"/>
    <property type="evidence" value="ECO:0007669"/>
    <property type="project" value="InterPro"/>
</dbReference>
<dbReference type="SUPFAM" id="SSF118116">
    <property type="entry name" value="DNA mismatch repair protein MutL"/>
    <property type="match status" value="1"/>
</dbReference>
<dbReference type="CDD" id="cd00782">
    <property type="entry name" value="MutL_Trans"/>
    <property type="match status" value="1"/>
</dbReference>
<dbReference type="SMART" id="SM01340">
    <property type="entry name" value="DNA_mis_repair"/>
    <property type="match status" value="1"/>
</dbReference>
<feature type="domain" description="DNA mismatch repair protein S5" evidence="7">
    <location>
        <begin position="209"/>
        <end position="327"/>
    </location>
</feature>
<evidence type="ECO:0000259" key="7">
    <source>
        <dbReference type="SMART" id="SM01340"/>
    </source>
</evidence>
<evidence type="ECO:0000256" key="2">
    <source>
        <dbReference type="ARBA" id="ARBA00022763"/>
    </source>
</evidence>
<evidence type="ECO:0000259" key="6">
    <source>
        <dbReference type="SMART" id="SM00853"/>
    </source>
</evidence>
<comment type="caution">
    <text evidence="8">The sequence shown here is derived from an EMBL/GenBank/DDBJ whole genome shotgun (WGS) entry which is preliminary data.</text>
</comment>
<dbReference type="SMART" id="SM00853">
    <property type="entry name" value="MutL_C"/>
    <property type="match status" value="1"/>
</dbReference>
<feature type="compositionally biased region" description="Basic and acidic residues" evidence="5">
    <location>
        <begin position="474"/>
        <end position="492"/>
    </location>
</feature>
<keyword evidence="8" id="KW-0378">Hydrolase</keyword>
<keyword evidence="3 4" id="KW-0234">DNA repair</keyword>
<dbReference type="GO" id="GO:0030983">
    <property type="term" value="F:mismatched DNA binding"/>
    <property type="evidence" value="ECO:0007669"/>
    <property type="project" value="InterPro"/>
</dbReference>
<evidence type="ECO:0000256" key="3">
    <source>
        <dbReference type="ARBA" id="ARBA00023204"/>
    </source>
</evidence>
<dbReference type="Gene3D" id="3.30.565.10">
    <property type="entry name" value="Histidine kinase-like ATPase, C-terminal domain"/>
    <property type="match status" value="1"/>
</dbReference>
<accession>A0A964W1D8</accession>
<dbReference type="SUPFAM" id="SSF54211">
    <property type="entry name" value="Ribosomal protein S5 domain 2-like"/>
    <property type="match status" value="1"/>
</dbReference>
<dbReference type="SUPFAM" id="SSF55874">
    <property type="entry name" value="ATPase domain of HSP90 chaperone/DNA topoisomerase II/histidine kinase"/>
    <property type="match status" value="1"/>
</dbReference>
<dbReference type="EMBL" id="WSRQ01000007">
    <property type="protein sequence ID" value="MVX63189.1"/>
    <property type="molecule type" value="Genomic_DNA"/>
</dbReference>
<evidence type="ECO:0000256" key="1">
    <source>
        <dbReference type="ARBA" id="ARBA00006082"/>
    </source>
</evidence>
<dbReference type="HAMAP" id="MF_00149">
    <property type="entry name" value="DNA_mis_repair"/>
    <property type="match status" value="1"/>
</dbReference>
<dbReference type="InterPro" id="IPR014721">
    <property type="entry name" value="Ribsml_uS5_D2-typ_fold_subgr"/>
</dbReference>
<keyword evidence="8" id="KW-0255">Endonuclease</keyword>
<dbReference type="InterPro" id="IPR002099">
    <property type="entry name" value="MutL/Mlh/PMS"/>
</dbReference>
<dbReference type="Proteomes" id="UP000656077">
    <property type="component" value="Unassembled WGS sequence"/>
</dbReference>
<evidence type="ECO:0000256" key="5">
    <source>
        <dbReference type="SAM" id="MobiDB-lite"/>
    </source>
</evidence>
<dbReference type="Pfam" id="PF08676">
    <property type="entry name" value="MutL_C"/>
    <property type="match status" value="1"/>
</dbReference>
<dbReference type="InterPro" id="IPR020568">
    <property type="entry name" value="Ribosomal_Su5_D2-typ_SF"/>
</dbReference>
<dbReference type="PANTHER" id="PTHR10073:SF12">
    <property type="entry name" value="DNA MISMATCH REPAIR PROTEIN MLH1"/>
    <property type="match status" value="1"/>
</dbReference>
<dbReference type="InterPro" id="IPR014762">
    <property type="entry name" value="DNA_mismatch_repair_CS"/>
</dbReference>
<name>A0A964W1D8_9CLOT</name>
<dbReference type="Gene3D" id="3.30.230.10">
    <property type="match status" value="1"/>
</dbReference>
<protein>
    <recommendedName>
        <fullName evidence="4">DNA mismatch repair protein MutL</fullName>
    </recommendedName>
</protein>
<dbReference type="PANTHER" id="PTHR10073">
    <property type="entry name" value="DNA MISMATCH REPAIR PROTEIN MLH, PMS, MUTL"/>
    <property type="match status" value="1"/>
</dbReference>
<feature type="region of interest" description="Disordered" evidence="5">
    <location>
        <begin position="469"/>
        <end position="492"/>
    </location>
</feature>